<dbReference type="AlphaFoldDB" id="A0A382A146"/>
<evidence type="ECO:0000256" key="1">
    <source>
        <dbReference type="ARBA" id="ARBA00022448"/>
    </source>
</evidence>
<dbReference type="PANTHER" id="PTHR43790:SF9">
    <property type="entry name" value="GALACTOFURANOSE TRANSPORTER ATP-BINDING PROTEIN YTFR"/>
    <property type="match status" value="1"/>
</dbReference>
<dbReference type="InterPro" id="IPR050107">
    <property type="entry name" value="ABC_carbohydrate_import_ATPase"/>
</dbReference>
<proteinExistence type="predicted"/>
<name>A0A382A146_9ZZZZ</name>
<evidence type="ECO:0000256" key="2">
    <source>
        <dbReference type="ARBA" id="ARBA00022737"/>
    </source>
</evidence>
<evidence type="ECO:0000256" key="4">
    <source>
        <dbReference type="ARBA" id="ARBA00022840"/>
    </source>
</evidence>
<reference evidence="6" key="1">
    <citation type="submission" date="2018-05" db="EMBL/GenBank/DDBJ databases">
        <authorList>
            <person name="Lanie J.A."/>
            <person name="Ng W.-L."/>
            <person name="Kazmierczak K.M."/>
            <person name="Andrzejewski T.M."/>
            <person name="Davidsen T.M."/>
            <person name="Wayne K.J."/>
            <person name="Tettelin H."/>
            <person name="Glass J.I."/>
            <person name="Rusch D."/>
            <person name="Podicherti R."/>
            <person name="Tsui H.-C.T."/>
            <person name="Winkler M.E."/>
        </authorList>
    </citation>
    <scope>NUCLEOTIDE SEQUENCE</scope>
</reference>
<dbReference type="InterPro" id="IPR027417">
    <property type="entry name" value="P-loop_NTPase"/>
</dbReference>
<gene>
    <name evidence="6" type="ORF">METZ01_LOCUS147815</name>
</gene>
<feature type="non-terminal residue" evidence="6">
    <location>
        <position position="51"/>
    </location>
</feature>
<dbReference type="SUPFAM" id="SSF52540">
    <property type="entry name" value="P-loop containing nucleoside triphosphate hydrolases"/>
    <property type="match status" value="1"/>
</dbReference>
<accession>A0A382A146</accession>
<evidence type="ECO:0000256" key="3">
    <source>
        <dbReference type="ARBA" id="ARBA00022741"/>
    </source>
</evidence>
<protein>
    <recommendedName>
        <fullName evidence="5">ABC transporter domain-containing protein</fullName>
    </recommendedName>
</protein>
<dbReference type="Pfam" id="PF00005">
    <property type="entry name" value="ABC_tran"/>
    <property type="match status" value="1"/>
</dbReference>
<evidence type="ECO:0000259" key="5">
    <source>
        <dbReference type="Pfam" id="PF00005"/>
    </source>
</evidence>
<dbReference type="GO" id="GO:0005524">
    <property type="term" value="F:ATP binding"/>
    <property type="evidence" value="ECO:0007669"/>
    <property type="project" value="UniProtKB-KW"/>
</dbReference>
<organism evidence="6">
    <name type="scientific">marine metagenome</name>
    <dbReference type="NCBI Taxonomy" id="408172"/>
    <lineage>
        <taxon>unclassified sequences</taxon>
        <taxon>metagenomes</taxon>
        <taxon>ecological metagenomes</taxon>
    </lineage>
</organism>
<sequence>MPNLAIQLTDINKNFGNVCANKNVSLTVKSGTIHGIVGENGAGKSTLMSVL</sequence>
<dbReference type="PANTHER" id="PTHR43790">
    <property type="entry name" value="CARBOHYDRATE TRANSPORT ATP-BINDING PROTEIN MG119-RELATED"/>
    <property type="match status" value="1"/>
</dbReference>
<keyword evidence="3" id="KW-0547">Nucleotide-binding</keyword>
<dbReference type="Gene3D" id="3.40.50.300">
    <property type="entry name" value="P-loop containing nucleotide triphosphate hydrolases"/>
    <property type="match status" value="1"/>
</dbReference>
<keyword evidence="4" id="KW-0067">ATP-binding</keyword>
<keyword evidence="2" id="KW-0677">Repeat</keyword>
<evidence type="ECO:0000313" key="6">
    <source>
        <dbReference type="EMBL" id="SVA94961.1"/>
    </source>
</evidence>
<keyword evidence="1" id="KW-0813">Transport</keyword>
<dbReference type="InterPro" id="IPR003439">
    <property type="entry name" value="ABC_transporter-like_ATP-bd"/>
</dbReference>
<feature type="domain" description="ABC transporter" evidence="5">
    <location>
        <begin position="22"/>
        <end position="51"/>
    </location>
</feature>
<dbReference type="EMBL" id="UINC01023395">
    <property type="protein sequence ID" value="SVA94961.1"/>
    <property type="molecule type" value="Genomic_DNA"/>
</dbReference>
<dbReference type="GO" id="GO:0016887">
    <property type="term" value="F:ATP hydrolysis activity"/>
    <property type="evidence" value="ECO:0007669"/>
    <property type="project" value="InterPro"/>
</dbReference>